<keyword evidence="5" id="KW-0539">Nucleus</keyword>
<accession>A0A9P0GCM5</accession>
<evidence type="ECO:0000256" key="4">
    <source>
        <dbReference type="ARBA" id="ARBA00023163"/>
    </source>
</evidence>
<dbReference type="OrthoDB" id="277398at2759"/>
<evidence type="ECO:0000256" key="1">
    <source>
        <dbReference type="ARBA" id="ARBA00004604"/>
    </source>
</evidence>
<evidence type="ECO:0000313" key="8">
    <source>
        <dbReference type="Proteomes" id="UP001153636"/>
    </source>
</evidence>
<organism evidence="7 8">
    <name type="scientific">Psylliodes chrysocephalus</name>
    <dbReference type="NCBI Taxonomy" id="3402493"/>
    <lineage>
        <taxon>Eukaryota</taxon>
        <taxon>Metazoa</taxon>
        <taxon>Ecdysozoa</taxon>
        <taxon>Arthropoda</taxon>
        <taxon>Hexapoda</taxon>
        <taxon>Insecta</taxon>
        <taxon>Pterygota</taxon>
        <taxon>Neoptera</taxon>
        <taxon>Endopterygota</taxon>
        <taxon>Coleoptera</taxon>
        <taxon>Polyphaga</taxon>
        <taxon>Cucujiformia</taxon>
        <taxon>Chrysomeloidea</taxon>
        <taxon>Chrysomelidae</taxon>
        <taxon>Galerucinae</taxon>
        <taxon>Alticini</taxon>
        <taxon>Psylliodes</taxon>
    </lineage>
</organism>
<dbReference type="Pfam" id="PF06870">
    <property type="entry name" value="RNA_pol_I_A49"/>
    <property type="match status" value="1"/>
</dbReference>
<name>A0A9P0GCM5_9CUCU</name>
<dbReference type="EMBL" id="OV651817">
    <property type="protein sequence ID" value="CAH1110764.1"/>
    <property type="molecule type" value="Genomic_DNA"/>
</dbReference>
<dbReference type="AlphaFoldDB" id="A0A9P0GCM5"/>
<dbReference type="InterPro" id="IPR009668">
    <property type="entry name" value="RNA_pol-assoc_fac_A49-like"/>
</dbReference>
<dbReference type="GO" id="GO:0006351">
    <property type="term" value="P:DNA-templated transcription"/>
    <property type="evidence" value="ECO:0007669"/>
    <property type="project" value="InterPro"/>
</dbReference>
<evidence type="ECO:0000313" key="7">
    <source>
        <dbReference type="EMBL" id="CAH1110764.1"/>
    </source>
</evidence>
<sequence>MPVIRKVVSKRTGRRPVLVEFDNAKIKLEAEKNLEVNLFETPLGEHLVGVTSNKMLYTGIIDEDDLYNNFILIHKKESDEIKLIQVDTAIVRPHFNKISFSGITNPLDNSISELNKQFGSKKAKRVTEQRERLTMNIDAVKEQLESTVADIRVEETEQVSENNSLYRPKINRDASTPDGVYNLEDLVEAYILDTLAVEAGNIMNAGAADQFGLCQFSTSNINRILSNEYTEEERIRRITIFLYINYLIKFMVTPMKSITKKFVVCDKSIDVNNQILNTFSEMGQSGRARPLHMKDKALCYTMILAAIAMDFEVDVELLSKDLKVGVKKAVEVARILAFNAKVNNKNVVQLKLPLPAPITYTPKRKR</sequence>
<feature type="coiled-coil region" evidence="6">
    <location>
        <begin position="123"/>
        <end position="150"/>
    </location>
</feature>
<dbReference type="PANTHER" id="PTHR14440">
    <property type="entry name" value="DNA-DIRECTED RNA POLYMERASE I SUBUNIT RPA49"/>
    <property type="match status" value="1"/>
</dbReference>
<dbReference type="GO" id="GO:0005730">
    <property type="term" value="C:nucleolus"/>
    <property type="evidence" value="ECO:0007669"/>
    <property type="project" value="UniProtKB-SubCell"/>
</dbReference>
<evidence type="ECO:0000256" key="5">
    <source>
        <dbReference type="ARBA" id="ARBA00023242"/>
    </source>
</evidence>
<evidence type="ECO:0000256" key="6">
    <source>
        <dbReference type="SAM" id="Coils"/>
    </source>
</evidence>
<comment type="subcellular location">
    <subcellularLocation>
        <location evidence="1">Nucleus</location>
        <location evidence="1">Nucleolus</location>
    </subcellularLocation>
</comment>
<reference evidence="7" key="1">
    <citation type="submission" date="2022-01" db="EMBL/GenBank/DDBJ databases">
        <authorList>
            <person name="King R."/>
        </authorList>
    </citation>
    <scope>NUCLEOTIDE SEQUENCE</scope>
</reference>
<dbReference type="GO" id="GO:0000428">
    <property type="term" value="C:DNA-directed RNA polymerase complex"/>
    <property type="evidence" value="ECO:0007669"/>
    <property type="project" value="UniProtKB-KW"/>
</dbReference>
<keyword evidence="8" id="KW-1185">Reference proteome</keyword>
<evidence type="ECO:0000256" key="2">
    <source>
        <dbReference type="ARBA" id="ARBA00009430"/>
    </source>
</evidence>
<protein>
    <submittedName>
        <fullName evidence="7">Uncharacterized protein</fullName>
    </submittedName>
</protein>
<keyword evidence="3" id="KW-0240">DNA-directed RNA polymerase</keyword>
<dbReference type="GO" id="GO:0003677">
    <property type="term" value="F:DNA binding"/>
    <property type="evidence" value="ECO:0007669"/>
    <property type="project" value="InterPro"/>
</dbReference>
<evidence type="ECO:0000256" key="3">
    <source>
        <dbReference type="ARBA" id="ARBA00022478"/>
    </source>
</evidence>
<dbReference type="Proteomes" id="UP001153636">
    <property type="component" value="Chromosome 5"/>
</dbReference>
<keyword evidence="4" id="KW-0804">Transcription</keyword>
<keyword evidence="6" id="KW-0175">Coiled coil</keyword>
<gene>
    <name evidence="7" type="ORF">PSYICH_LOCUS11388</name>
</gene>
<comment type="similarity">
    <text evidence="2">Belongs to the eukaryotic RPA49/POLR1E RNA polymerase subunit family.</text>
</comment>
<proteinExistence type="inferred from homology"/>